<dbReference type="NCBIfam" id="TIGR00177">
    <property type="entry name" value="molyb_syn"/>
    <property type="match status" value="1"/>
</dbReference>
<dbReference type="Pfam" id="PF00994">
    <property type="entry name" value="MoCF_biosynth"/>
    <property type="match status" value="1"/>
</dbReference>
<evidence type="ECO:0000256" key="2">
    <source>
        <dbReference type="ARBA" id="ARBA00012509"/>
    </source>
</evidence>
<dbReference type="Proteomes" id="UP000245125">
    <property type="component" value="Unassembled WGS sequence"/>
</dbReference>
<evidence type="ECO:0000313" key="8">
    <source>
        <dbReference type="EMBL" id="SPQ01333.1"/>
    </source>
</evidence>
<protein>
    <recommendedName>
        <fullName evidence="3">Molybdopterin adenylyltransferase</fullName>
        <ecNumber evidence="2">2.7.7.75</ecNumber>
    </recommendedName>
</protein>
<proteinExistence type="predicted"/>
<keyword evidence="4" id="KW-0501">Molybdenum cofactor biosynthesis</keyword>
<comment type="catalytic activity">
    <reaction evidence="5">
        <text>molybdopterin + ATP + H(+) = adenylyl-molybdopterin + diphosphate</text>
        <dbReference type="Rhea" id="RHEA:31331"/>
        <dbReference type="ChEBI" id="CHEBI:15378"/>
        <dbReference type="ChEBI" id="CHEBI:30616"/>
        <dbReference type="ChEBI" id="CHEBI:33019"/>
        <dbReference type="ChEBI" id="CHEBI:58698"/>
        <dbReference type="ChEBI" id="CHEBI:62727"/>
        <dbReference type="EC" id="2.7.7.75"/>
    </reaction>
</comment>
<evidence type="ECO:0000256" key="4">
    <source>
        <dbReference type="ARBA" id="ARBA00023150"/>
    </source>
</evidence>
<accession>A0A2U3QIV7</accession>
<keyword evidence="8" id="KW-0808">Transferase</keyword>
<evidence type="ECO:0000256" key="5">
    <source>
        <dbReference type="ARBA" id="ARBA00051131"/>
    </source>
</evidence>
<dbReference type="InterPro" id="IPR008284">
    <property type="entry name" value="MoCF_biosynth_CS"/>
</dbReference>
<dbReference type="InterPro" id="IPR036425">
    <property type="entry name" value="MoaB/Mog-like_dom_sf"/>
</dbReference>
<organism evidence="8 9">
    <name type="scientific">Candidatus Sulfobium mesophilum</name>
    <dbReference type="NCBI Taxonomy" id="2016548"/>
    <lineage>
        <taxon>Bacteria</taxon>
        <taxon>Pseudomonadati</taxon>
        <taxon>Nitrospirota</taxon>
        <taxon>Nitrospiria</taxon>
        <taxon>Nitrospirales</taxon>
        <taxon>Nitrospiraceae</taxon>
        <taxon>Candidatus Sulfobium</taxon>
    </lineage>
</organism>
<dbReference type="OrthoDB" id="9784492at2"/>
<keyword evidence="8" id="KW-0548">Nucleotidyltransferase</keyword>
<name>A0A2U3QIV7_9BACT</name>
<sequence>MITAAVLTLSDKGSRGEREDLGGPAIMEIVKKIGVSIEHYEIIADEKELIKEKLIDYSKKVDLIITTGGTGLSPRDVTPDATLDVIDREIPGIAEAMRMEGLRKTNRAMLSRAVAGVRGNTLIINLPGSPKAIKEGLEAVLDVIPHAVEKIKGSMEDCASGAPGAP</sequence>
<dbReference type="AlphaFoldDB" id="A0A2U3QIV7"/>
<dbReference type="SMART" id="SM00852">
    <property type="entry name" value="MoCF_biosynth"/>
    <property type="match status" value="1"/>
</dbReference>
<evidence type="ECO:0000259" key="7">
    <source>
        <dbReference type="SMART" id="SM00852"/>
    </source>
</evidence>
<dbReference type="EC" id="2.7.7.75" evidence="2"/>
<evidence type="ECO:0000256" key="3">
    <source>
        <dbReference type="ARBA" id="ARBA00013491"/>
    </source>
</evidence>
<dbReference type="PANTHER" id="PTHR43764">
    <property type="entry name" value="MOLYBDENUM COFACTOR BIOSYNTHESIS"/>
    <property type="match status" value="1"/>
</dbReference>
<dbReference type="PROSITE" id="PS01078">
    <property type="entry name" value="MOCF_BIOSYNTHESIS_1"/>
    <property type="match status" value="1"/>
</dbReference>
<dbReference type="Gene3D" id="3.40.980.10">
    <property type="entry name" value="MoaB/Mog-like domain"/>
    <property type="match status" value="1"/>
</dbReference>
<dbReference type="SUPFAM" id="SSF53218">
    <property type="entry name" value="Molybdenum cofactor biosynthesis proteins"/>
    <property type="match status" value="1"/>
</dbReference>
<dbReference type="InterPro" id="IPR001453">
    <property type="entry name" value="MoaB/Mog_dom"/>
</dbReference>
<dbReference type="InterPro" id="IPR051920">
    <property type="entry name" value="MPT_Adenylyltrnsfr/MoaC-Rel"/>
</dbReference>
<reference evidence="9" key="1">
    <citation type="submission" date="2018-03" db="EMBL/GenBank/DDBJ databases">
        <authorList>
            <person name="Zecchin S."/>
        </authorList>
    </citation>
    <scope>NUCLEOTIDE SEQUENCE [LARGE SCALE GENOMIC DNA]</scope>
</reference>
<comment type="function">
    <text evidence="6">Catalyzes the adenylation of molybdopterin as part of the biosynthesis of the molybdenum-cofactor.</text>
</comment>
<dbReference type="UniPathway" id="UPA00344"/>
<feature type="domain" description="MoaB/Mog" evidence="7">
    <location>
        <begin position="5"/>
        <end position="147"/>
    </location>
</feature>
<dbReference type="PANTHER" id="PTHR43764:SF1">
    <property type="entry name" value="MOLYBDOPTERIN MOLYBDOTRANSFERASE"/>
    <property type="match status" value="1"/>
</dbReference>
<dbReference type="CDD" id="cd00886">
    <property type="entry name" value="MogA_MoaB"/>
    <property type="match status" value="1"/>
</dbReference>
<gene>
    <name evidence="8" type="primary">mog</name>
    <name evidence="8" type="ORF">NBG4_500007</name>
</gene>
<dbReference type="GO" id="GO:0006777">
    <property type="term" value="P:Mo-molybdopterin cofactor biosynthetic process"/>
    <property type="evidence" value="ECO:0007669"/>
    <property type="project" value="UniProtKB-KW"/>
</dbReference>
<keyword evidence="9" id="KW-1185">Reference proteome</keyword>
<evidence type="ECO:0000313" key="9">
    <source>
        <dbReference type="Proteomes" id="UP000245125"/>
    </source>
</evidence>
<dbReference type="EMBL" id="OUUY01000098">
    <property type="protein sequence ID" value="SPQ01333.1"/>
    <property type="molecule type" value="Genomic_DNA"/>
</dbReference>
<evidence type="ECO:0000256" key="1">
    <source>
        <dbReference type="ARBA" id="ARBA00005046"/>
    </source>
</evidence>
<dbReference type="GO" id="GO:0061598">
    <property type="term" value="F:molybdopterin adenylyltransferase activity"/>
    <property type="evidence" value="ECO:0007669"/>
    <property type="project" value="UniProtKB-EC"/>
</dbReference>
<comment type="pathway">
    <text evidence="1">Cofactor biosynthesis; molybdopterin biosynthesis.</text>
</comment>
<evidence type="ECO:0000256" key="6">
    <source>
        <dbReference type="ARBA" id="ARBA00058212"/>
    </source>
</evidence>